<feature type="transmembrane region" description="Helical" evidence="1">
    <location>
        <begin position="21"/>
        <end position="46"/>
    </location>
</feature>
<keyword evidence="1" id="KW-0812">Transmembrane</keyword>
<sequence>MTEPNKKNSVPKHHIAPSPVANYLLIGAGSMFTAMVIAGFIVGYMLDYFFDTMPIFFLSCGVLGFIGGMQKVRLLTKRLDQQATQQKKDEQNVE</sequence>
<feature type="transmembrane region" description="Helical" evidence="1">
    <location>
        <begin position="52"/>
        <end position="69"/>
    </location>
</feature>
<dbReference type="Pfam" id="PF09527">
    <property type="entry name" value="ATPase_gene1"/>
    <property type="match status" value="1"/>
</dbReference>
<reference evidence="2" key="1">
    <citation type="submission" date="2018-06" db="EMBL/GenBank/DDBJ databases">
        <authorList>
            <person name="Zhirakovskaya E."/>
        </authorList>
    </citation>
    <scope>NUCLEOTIDE SEQUENCE</scope>
</reference>
<gene>
    <name evidence="2" type="ORF">MNBD_GAMMA03-329</name>
</gene>
<accession>A0A3B0WDW3</accession>
<evidence type="ECO:0000256" key="1">
    <source>
        <dbReference type="SAM" id="Phobius"/>
    </source>
</evidence>
<dbReference type="InterPro" id="IPR032820">
    <property type="entry name" value="ATPase_put"/>
</dbReference>
<dbReference type="EMBL" id="UOFC01000242">
    <property type="protein sequence ID" value="VAW48877.1"/>
    <property type="molecule type" value="Genomic_DNA"/>
</dbReference>
<dbReference type="AlphaFoldDB" id="A0A3B0WDW3"/>
<proteinExistence type="predicted"/>
<evidence type="ECO:0000313" key="2">
    <source>
        <dbReference type="EMBL" id="VAW48877.1"/>
    </source>
</evidence>
<organism evidence="2">
    <name type="scientific">hydrothermal vent metagenome</name>
    <dbReference type="NCBI Taxonomy" id="652676"/>
    <lineage>
        <taxon>unclassified sequences</taxon>
        <taxon>metagenomes</taxon>
        <taxon>ecological metagenomes</taxon>
    </lineage>
</organism>
<keyword evidence="1" id="KW-1133">Transmembrane helix</keyword>
<protein>
    <submittedName>
        <fullName evidence="2">ATP synthase protein I</fullName>
    </submittedName>
</protein>
<keyword evidence="1" id="KW-0472">Membrane</keyword>
<name>A0A3B0WDW3_9ZZZZ</name>